<dbReference type="InterPro" id="IPR002347">
    <property type="entry name" value="SDR_fam"/>
</dbReference>
<dbReference type="PANTHER" id="PTHR43157">
    <property type="entry name" value="PHOSPHATIDYLINOSITOL-GLYCAN BIOSYNTHESIS CLASS F PROTEIN-RELATED"/>
    <property type="match status" value="1"/>
</dbReference>
<sequence length="321" mass="35602">MNVQVAQNLATAGVGAVSVYFLREWFKGGVCTSQARMDGQTVVITGCNVGIGKETALDLSQRGAKVVMACRNLELAHKAADDIRQATQGNVVVYQCDLANLKSVRRFAQEVNEKEERIDVLINNAGVMMCPYSKTEDGFEMQIGTNHLGHFLLTNLLLDKIKASAPARIVHVSSRAHERGQMDLDDLQWEKKKYNSMNAYGQSKLANVLFSNELARRLHGTGVTSNSLHPGVVKTELGRHIEAAIGPLKYLLYFFVFFFMKNAKEGAQTSIHCAVEETLKEESGKYFSDCKEKEAQPLAKDEGLAKRLWELSSKLVNLNES</sequence>
<gene>
    <name evidence="3" type="ORF">TCAL_07957</name>
</gene>
<dbReference type="OrthoDB" id="191139at2759"/>
<dbReference type="SUPFAM" id="SSF51735">
    <property type="entry name" value="NAD(P)-binding Rossmann-fold domains"/>
    <property type="match status" value="1"/>
</dbReference>
<dbReference type="OMA" id="YSWATSK"/>
<evidence type="ECO:0000313" key="4">
    <source>
        <dbReference type="Proteomes" id="UP000318571"/>
    </source>
</evidence>
<dbReference type="InterPro" id="IPR036291">
    <property type="entry name" value="NAD(P)-bd_dom_sf"/>
</dbReference>
<evidence type="ECO:0000313" key="3">
    <source>
        <dbReference type="EMBL" id="TRY62657.1"/>
    </source>
</evidence>
<comment type="caution">
    <text evidence="3">The sequence shown here is derived from an EMBL/GenBank/DDBJ whole genome shotgun (WGS) entry which is preliminary data.</text>
</comment>
<protein>
    <recommendedName>
        <fullName evidence="5">Retinol dehydrogenase 13</fullName>
    </recommendedName>
</protein>
<dbReference type="PANTHER" id="PTHR43157:SF31">
    <property type="entry name" value="PHOSPHATIDYLINOSITOL-GLYCAN BIOSYNTHESIS CLASS F PROTEIN"/>
    <property type="match status" value="1"/>
</dbReference>
<dbReference type="Gene3D" id="3.40.50.720">
    <property type="entry name" value="NAD(P)-binding Rossmann-like Domain"/>
    <property type="match status" value="1"/>
</dbReference>
<reference evidence="3 4" key="1">
    <citation type="journal article" date="2018" name="Nat. Ecol. Evol.">
        <title>Genomic signatures of mitonuclear coevolution across populations of Tigriopus californicus.</title>
        <authorList>
            <person name="Barreto F.S."/>
            <person name="Watson E.T."/>
            <person name="Lima T.G."/>
            <person name="Willett C.S."/>
            <person name="Edmands S."/>
            <person name="Li W."/>
            <person name="Burton R.S."/>
        </authorList>
    </citation>
    <scope>NUCLEOTIDE SEQUENCE [LARGE SCALE GENOMIC DNA]</scope>
    <source>
        <strain evidence="3 4">San Diego</strain>
    </source>
</reference>
<dbReference type="NCBIfam" id="NF004846">
    <property type="entry name" value="PRK06197.1"/>
    <property type="match status" value="1"/>
</dbReference>
<dbReference type="AlphaFoldDB" id="A0A553NB65"/>
<comment type="similarity">
    <text evidence="2">Belongs to the short-chain dehydrogenases/reductases (SDR) family.</text>
</comment>
<name>A0A553NB65_TIGCA</name>
<evidence type="ECO:0000256" key="1">
    <source>
        <dbReference type="ARBA" id="ARBA00023002"/>
    </source>
</evidence>
<dbReference type="EMBL" id="VCGU01000458">
    <property type="protein sequence ID" value="TRY62657.1"/>
    <property type="molecule type" value="Genomic_DNA"/>
</dbReference>
<keyword evidence="1" id="KW-0560">Oxidoreductase</keyword>
<dbReference type="Pfam" id="PF00106">
    <property type="entry name" value="adh_short"/>
    <property type="match status" value="1"/>
</dbReference>
<organism evidence="3 4">
    <name type="scientific">Tigriopus californicus</name>
    <name type="common">Marine copepod</name>
    <dbReference type="NCBI Taxonomy" id="6832"/>
    <lineage>
        <taxon>Eukaryota</taxon>
        <taxon>Metazoa</taxon>
        <taxon>Ecdysozoa</taxon>
        <taxon>Arthropoda</taxon>
        <taxon>Crustacea</taxon>
        <taxon>Multicrustacea</taxon>
        <taxon>Hexanauplia</taxon>
        <taxon>Copepoda</taxon>
        <taxon>Harpacticoida</taxon>
        <taxon>Harpacticidae</taxon>
        <taxon>Tigriopus</taxon>
    </lineage>
</organism>
<accession>A0A553NB65</accession>
<proteinExistence type="inferred from homology"/>
<dbReference type="GO" id="GO:0016491">
    <property type="term" value="F:oxidoreductase activity"/>
    <property type="evidence" value="ECO:0007669"/>
    <property type="project" value="UniProtKB-KW"/>
</dbReference>
<dbReference type="STRING" id="6832.A0A553NB65"/>
<dbReference type="PRINTS" id="PR00081">
    <property type="entry name" value="GDHRDH"/>
</dbReference>
<dbReference type="PRINTS" id="PR00080">
    <property type="entry name" value="SDRFAMILY"/>
</dbReference>
<evidence type="ECO:0000256" key="2">
    <source>
        <dbReference type="RuleBase" id="RU000363"/>
    </source>
</evidence>
<evidence type="ECO:0008006" key="5">
    <source>
        <dbReference type="Google" id="ProtNLM"/>
    </source>
</evidence>
<keyword evidence="4" id="KW-1185">Reference proteome</keyword>
<dbReference type="Proteomes" id="UP000318571">
    <property type="component" value="Chromosome 10"/>
</dbReference>